<dbReference type="GO" id="GO:0048251">
    <property type="term" value="P:elastic fiber assembly"/>
    <property type="evidence" value="ECO:0000318"/>
    <property type="project" value="GO_Central"/>
</dbReference>
<dbReference type="RefSeq" id="XP_012826893.1">
    <property type="nucleotide sequence ID" value="XM_012971439.2"/>
</dbReference>
<evidence type="ECO:0000259" key="6">
    <source>
        <dbReference type="PROSITE" id="PS51406"/>
    </source>
</evidence>
<feature type="signal peptide" evidence="5">
    <location>
        <begin position="1"/>
        <end position="19"/>
    </location>
</feature>
<keyword evidence="3" id="KW-1015">Disulfide bond</keyword>
<dbReference type="SMART" id="SM00186">
    <property type="entry name" value="FBG"/>
    <property type="match status" value="1"/>
</dbReference>
<evidence type="ECO:0000313" key="8">
    <source>
        <dbReference type="Proteomes" id="UP000008143"/>
    </source>
</evidence>
<dbReference type="OMA" id="NCQRTNP"/>
<proteinExistence type="predicted"/>
<reference evidence="7" key="1">
    <citation type="journal article" date="2010" name="Science">
        <title>The genome of the Western clawed frog Xenopus tropicalis.</title>
        <authorList>
            <person name="Hellsten U."/>
            <person name="Harland R.M."/>
            <person name="Gilchrist M.J."/>
            <person name="Hendrix D."/>
            <person name="Jurka J."/>
            <person name="Kapitonov V."/>
            <person name="Ovcharenko I."/>
            <person name="Putnam N.H."/>
            <person name="Shu S."/>
            <person name="Taher L."/>
            <person name="Blitz I.L."/>
            <person name="Blumberg B."/>
            <person name="Dichmann D.S."/>
            <person name="Dubchak I."/>
            <person name="Amaya E."/>
            <person name="Detter J.C."/>
            <person name="Fletcher R."/>
            <person name="Gerhard D.S."/>
            <person name="Goodstein D."/>
            <person name="Graves T."/>
            <person name="Grigoriev I.V."/>
            <person name="Grimwood J."/>
            <person name="Kawashima T."/>
            <person name="Lindquist E."/>
            <person name="Lucas S.M."/>
            <person name="Mead P.E."/>
            <person name="Mitros T."/>
            <person name="Ogino H."/>
            <person name="Ohta Y."/>
            <person name="Poliakov A.V."/>
            <person name="Pollet N."/>
            <person name="Robert J."/>
            <person name="Salamov A."/>
            <person name="Sater A.K."/>
            <person name="Schmutz J."/>
            <person name="Terry A."/>
            <person name="Vize P.D."/>
            <person name="Warren W.C."/>
            <person name="Wells D."/>
            <person name="Wills A."/>
            <person name="Wilson R.K."/>
            <person name="Zimmerman L.B."/>
            <person name="Zorn A.M."/>
            <person name="Grainger R."/>
            <person name="Grammer T."/>
            <person name="Khokha M.K."/>
            <person name="Richardson P.M."/>
            <person name="Rokhsar D.S."/>
        </authorList>
    </citation>
    <scope>NUCLEOTIDE SEQUENCE [LARGE SCALE GENOMIC DNA]</scope>
    <source>
        <strain evidence="7">Nigerian</strain>
    </source>
</reference>
<dbReference type="Gene3D" id="3.90.215.10">
    <property type="entry name" value="Gamma Fibrinogen, chain A, domain 1"/>
    <property type="match status" value="1"/>
</dbReference>
<organism evidence="7">
    <name type="scientific">Xenopus tropicalis</name>
    <name type="common">Western clawed frog</name>
    <name type="synonym">Silurana tropicalis</name>
    <dbReference type="NCBI Taxonomy" id="8364"/>
    <lineage>
        <taxon>Eukaryota</taxon>
        <taxon>Metazoa</taxon>
        <taxon>Chordata</taxon>
        <taxon>Craniata</taxon>
        <taxon>Vertebrata</taxon>
        <taxon>Euteleostomi</taxon>
        <taxon>Amphibia</taxon>
        <taxon>Batrachia</taxon>
        <taxon>Anura</taxon>
        <taxon>Pipoidea</taxon>
        <taxon>Pipidae</taxon>
        <taxon>Xenopodinae</taxon>
        <taxon>Xenopus</taxon>
        <taxon>Silurana</taxon>
    </lineage>
</organism>
<dbReference type="InterPro" id="IPR036056">
    <property type="entry name" value="Fibrinogen-like_C"/>
</dbReference>
<comment type="subcellular location">
    <subcellularLocation>
        <location evidence="1">Secreted</location>
    </subcellularLocation>
</comment>
<dbReference type="GeneTree" id="ENSGT00940000154615"/>
<reference evidence="9" key="3">
    <citation type="submission" date="2025-04" db="UniProtKB">
        <authorList>
            <consortium name="RefSeq"/>
        </authorList>
    </citation>
    <scope>IDENTIFICATION</scope>
    <source>
        <strain evidence="9">Nigerian</strain>
        <tissue evidence="9">Liver and blood</tissue>
    </source>
</reference>
<evidence type="ECO:0000313" key="10">
    <source>
        <dbReference type="Xenbase" id="XB-GENE-22167947"/>
    </source>
</evidence>
<dbReference type="HOGENOM" id="CLU_038628_6_0_1"/>
<evidence type="ECO:0000256" key="3">
    <source>
        <dbReference type="ARBA" id="ARBA00023157"/>
    </source>
</evidence>
<evidence type="ECO:0000313" key="9">
    <source>
        <dbReference type="RefSeq" id="XP_012826893.1"/>
    </source>
</evidence>
<dbReference type="Bgee" id="ENSXETG00000024469">
    <property type="expression patterns" value="Expressed in liver and 3 other cell types or tissues"/>
</dbReference>
<dbReference type="FunFam" id="3.90.215.10:FF:000001">
    <property type="entry name" value="Tenascin isoform 1"/>
    <property type="match status" value="1"/>
</dbReference>
<dbReference type="STRING" id="8364.ENSXETP00000013752"/>
<dbReference type="PANTHER" id="PTHR47221:SF5">
    <property type="entry name" value="FIBRINOGEN C-TERMINAL DOMAIN-CONTAINING PROTEIN"/>
    <property type="match status" value="1"/>
</dbReference>
<dbReference type="PaxDb" id="8364-ENSXETP00000032872"/>
<evidence type="ECO:0000256" key="5">
    <source>
        <dbReference type="SAM" id="SignalP"/>
    </source>
</evidence>
<sequence length="261" mass="29338">MGPLGHCALLLLACASVWGQKLKRQSDIGTGPFPADCEDVYALGSKEDGVYIIYPAGSSSALPVYCDMTTDEAKWTVIQKRFDGSLSFSRGWTDYKLGFGRADEEYWLGLHNIYQLTLQKKYMLRIELGDFENNTAHAEYTDFSLSPNAINPEDDGYTLFVDGFIDGGAGDSLTFHNGMKFSTFDHDQDTYQQNCAFLYSSGFWFKGCHLANINGPYLQDATYTSSGNGITWTRWKGFNYSLKTTEIKIRRVEMCQNCSNK</sequence>
<dbReference type="PROSITE" id="PS51406">
    <property type="entry name" value="FIBRINOGEN_C_2"/>
    <property type="match status" value="1"/>
</dbReference>
<dbReference type="Ensembl" id="ENSXETT00000013749">
    <property type="protein sequence ID" value="ENSXETP00000013749"/>
    <property type="gene ID" value="ENSXETG00000024469"/>
</dbReference>
<reference evidence="7" key="2">
    <citation type="submission" date="2011-06" db="UniProtKB">
        <authorList>
            <consortium name="Ensembl"/>
        </authorList>
    </citation>
    <scope>IDENTIFICATION</scope>
</reference>
<keyword evidence="2" id="KW-0964">Secreted</keyword>
<dbReference type="PANTHER" id="PTHR47221">
    <property type="entry name" value="FIBRINOGEN ALPHA CHAIN"/>
    <property type="match status" value="1"/>
</dbReference>
<keyword evidence="8" id="KW-1185">Reference proteome</keyword>
<evidence type="ECO:0000313" key="7">
    <source>
        <dbReference type="Ensembl" id="ENSXETP00000013752"/>
    </source>
</evidence>
<accession>F7E261</accession>
<dbReference type="Proteomes" id="UP000008143">
    <property type="component" value="Chromosome 9"/>
</dbReference>
<dbReference type="GeneID" id="100488329"/>
<feature type="domain" description="Fibrinogen C-terminal" evidence="6">
    <location>
        <begin position="28"/>
        <end position="253"/>
    </location>
</feature>
<evidence type="ECO:0000256" key="1">
    <source>
        <dbReference type="ARBA" id="ARBA00004613"/>
    </source>
</evidence>
<dbReference type="KEGG" id="xtr:100488329"/>
<dbReference type="NCBIfam" id="NF040941">
    <property type="entry name" value="GGGWT_bact"/>
    <property type="match status" value="1"/>
</dbReference>
<evidence type="ECO:0000256" key="2">
    <source>
        <dbReference type="ARBA" id="ARBA00022525"/>
    </source>
</evidence>
<keyword evidence="5" id="KW-0732">Signal</keyword>
<dbReference type="GO" id="GO:0007596">
    <property type="term" value="P:blood coagulation"/>
    <property type="evidence" value="ECO:0007669"/>
    <property type="project" value="InterPro"/>
</dbReference>
<keyword evidence="4" id="KW-0325">Glycoprotein</keyword>
<dbReference type="Ensembl" id="ENSXETT00000013752">
    <property type="protein sequence ID" value="ENSXETP00000013752"/>
    <property type="gene ID" value="ENSXETG00000024469"/>
</dbReference>
<dbReference type="SUPFAM" id="SSF56496">
    <property type="entry name" value="Fibrinogen C-terminal domain-like"/>
    <property type="match status" value="1"/>
</dbReference>
<dbReference type="OrthoDB" id="9945370at2759"/>
<name>F7DXU7_XENTR</name>
<dbReference type="Xenbase" id="XB-GENE-22167947">
    <property type="gene designation" value="mfap4.2"/>
</dbReference>
<dbReference type="CTD" id="100126122"/>
<dbReference type="AGR" id="Xenbase:XB-GENE-22167947"/>
<feature type="chain" id="PRO_5044731578" evidence="5">
    <location>
        <begin position="20"/>
        <end position="261"/>
    </location>
</feature>
<dbReference type="eggNOG" id="KOG2579">
    <property type="taxonomic scope" value="Eukaryota"/>
</dbReference>
<gene>
    <name evidence="7 9 10" type="primary">mfap4.2</name>
</gene>
<accession>F7DXU7</accession>
<protein>
    <submittedName>
        <fullName evidence="7">Microfibril associated protein 4 gene 2</fullName>
    </submittedName>
    <submittedName>
        <fullName evidence="9">Microfibril-associated glycoprotein 4</fullName>
    </submittedName>
</protein>
<dbReference type="InterPro" id="IPR014716">
    <property type="entry name" value="Fibrinogen_a/b/g_C_1"/>
</dbReference>
<evidence type="ECO:0000256" key="4">
    <source>
        <dbReference type="ARBA" id="ARBA00023180"/>
    </source>
</evidence>
<dbReference type="GO" id="GO:0005615">
    <property type="term" value="C:extracellular space"/>
    <property type="evidence" value="ECO:0000318"/>
    <property type="project" value="GO_Central"/>
</dbReference>
<dbReference type="AlphaFoldDB" id="F7DXU7"/>
<dbReference type="InterPro" id="IPR002181">
    <property type="entry name" value="Fibrinogen_a/b/g_C_dom"/>
</dbReference>
<dbReference type="Pfam" id="PF00147">
    <property type="entry name" value="Fibrinogen_C"/>
    <property type="match status" value="1"/>
</dbReference>
<dbReference type="InterPro" id="IPR037579">
    <property type="entry name" value="FIB_ANG-like"/>
</dbReference>
<dbReference type="CDD" id="cd00087">
    <property type="entry name" value="FReD"/>
    <property type="match status" value="1"/>
</dbReference>